<proteinExistence type="predicted"/>
<gene>
    <name evidence="2" type="ORF">GSTUM_00006187001</name>
</gene>
<feature type="region of interest" description="Disordered" evidence="1">
    <location>
        <begin position="136"/>
        <end position="179"/>
    </location>
</feature>
<protein>
    <submittedName>
        <fullName evidence="2">(Perigord truffle) hypothetical protein</fullName>
    </submittedName>
</protein>
<dbReference type="HOGENOM" id="CLU_794985_0_0_1"/>
<reference evidence="2 3" key="1">
    <citation type="journal article" date="2010" name="Nature">
        <title>Perigord black truffle genome uncovers evolutionary origins and mechanisms of symbiosis.</title>
        <authorList>
            <person name="Martin F."/>
            <person name="Kohler A."/>
            <person name="Murat C."/>
            <person name="Balestrini R."/>
            <person name="Coutinho P.M."/>
            <person name="Jaillon O."/>
            <person name="Montanini B."/>
            <person name="Morin E."/>
            <person name="Noel B."/>
            <person name="Percudani R."/>
            <person name="Porcel B."/>
            <person name="Rubini A."/>
            <person name="Amicucci A."/>
            <person name="Amselem J."/>
            <person name="Anthouard V."/>
            <person name="Arcioni S."/>
            <person name="Artiguenave F."/>
            <person name="Aury J.M."/>
            <person name="Ballario P."/>
            <person name="Bolchi A."/>
            <person name="Brenna A."/>
            <person name="Brun A."/>
            <person name="Buee M."/>
            <person name="Cantarel B."/>
            <person name="Chevalier G."/>
            <person name="Couloux A."/>
            <person name="Da Silva C."/>
            <person name="Denoeud F."/>
            <person name="Duplessis S."/>
            <person name="Ghignone S."/>
            <person name="Hilselberger B."/>
            <person name="Iotti M."/>
            <person name="Marcais B."/>
            <person name="Mello A."/>
            <person name="Miranda M."/>
            <person name="Pacioni G."/>
            <person name="Quesneville H."/>
            <person name="Riccioni C."/>
            <person name="Ruotolo R."/>
            <person name="Splivallo R."/>
            <person name="Stocchi V."/>
            <person name="Tisserant E."/>
            <person name="Viscomi A.R."/>
            <person name="Zambonelli A."/>
            <person name="Zampieri E."/>
            <person name="Henrissat B."/>
            <person name="Lebrun M.H."/>
            <person name="Paolocci F."/>
            <person name="Bonfante P."/>
            <person name="Ottonello S."/>
            <person name="Wincker P."/>
        </authorList>
    </citation>
    <scope>NUCLEOTIDE SEQUENCE [LARGE SCALE GENOMIC DNA]</scope>
    <source>
        <strain evidence="2 3">Mel28</strain>
    </source>
</reference>
<dbReference type="EMBL" id="FN430142">
    <property type="protein sequence ID" value="CAZ82545.1"/>
    <property type="molecule type" value="Genomic_DNA"/>
</dbReference>
<feature type="compositionally biased region" description="Polar residues" evidence="1">
    <location>
        <begin position="60"/>
        <end position="71"/>
    </location>
</feature>
<evidence type="ECO:0000313" key="3">
    <source>
        <dbReference type="Proteomes" id="UP000006911"/>
    </source>
</evidence>
<evidence type="ECO:0000256" key="1">
    <source>
        <dbReference type="SAM" id="MobiDB-lite"/>
    </source>
</evidence>
<feature type="compositionally biased region" description="Low complexity" evidence="1">
    <location>
        <begin position="167"/>
        <end position="176"/>
    </location>
</feature>
<sequence>METTSVKSKAKELYPSDYPELTATTARNRPPRSPFPPYPGRLKLSDLSEISELSRFSWRSKPSTTKISGAGTTEVPFGIPESPNLPPTPSRCTSADDGLDLGLSWAEMPELLGINIAEGEGKEGGEYEKEEYWETATSPHELSSSPTLAPTPTHGGKLRQLPRSSEAPAPLTSSLAPPTPAARRIIQGKGSPLESNTKDTYIYYHEIGAIISRDPVNEDDSQEEIILLVEVRAGFVAKTNTANTIVICKSHTEANRLGRSFDNDKWIALVHPRVGKIWLFRIPHVRLLIGGRRPAAKCGICEGVIPEGKVAHGCVYTRETVIDGGDTEPVLGKVKKVRFAQVVGVSEAS</sequence>
<dbReference type="AlphaFoldDB" id="D5GDF2"/>
<dbReference type="InParanoid" id="D5GDF2"/>
<dbReference type="GeneID" id="9184008"/>
<dbReference type="Proteomes" id="UP000006911">
    <property type="component" value="Unassembled WGS sequence"/>
</dbReference>
<feature type="compositionally biased region" description="Polar residues" evidence="1">
    <location>
        <begin position="136"/>
        <end position="150"/>
    </location>
</feature>
<organism evidence="2 3">
    <name type="scientific">Tuber melanosporum (strain Mel28)</name>
    <name type="common">Perigord black truffle</name>
    <dbReference type="NCBI Taxonomy" id="656061"/>
    <lineage>
        <taxon>Eukaryota</taxon>
        <taxon>Fungi</taxon>
        <taxon>Dikarya</taxon>
        <taxon>Ascomycota</taxon>
        <taxon>Pezizomycotina</taxon>
        <taxon>Pezizomycetes</taxon>
        <taxon>Pezizales</taxon>
        <taxon>Tuberaceae</taxon>
        <taxon>Tuber</taxon>
    </lineage>
</organism>
<feature type="region of interest" description="Disordered" evidence="1">
    <location>
        <begin position="58"/>
        <end position="94"/>
    </location>
</feature>
<evidence type="ECO:0000313" key="2">
    <source>
        <dbReference type="EMBL" id="CAZ82545.1"/>
    </source>
</evidence>
<keyword evidence="3" id="KW-1185">Reference proteome</keyword>
<feature type="region of interest" description="Disordered" evidence="1">
    <location>
        <begin position="1"/>
        <end position="40"/>
    </location>
</feature>
<accession>D5GDF2</accession>
<name>D5GDF2_TUBMM</name>
<dbReference type="KEGG" id="tml:GSTUM_00006187001"/>
<dbReference type="RefSeq" id="XP_002838354.1">
    <property type="nucleotide sequence ID" value="XM_002838308.1"/>
</dbReference>